<evidence type="ECO:0008006" key="11">
    <source>
        <dbReference type="Google" id="ProtNLM"/>
    </source>
</evidence>
<evidence type="ECO:0000256" key="2">
    <source>
        <dbReference type="ARBA" id="ARBA00008380"/>
    </source>
</evidence>
<dbReference type="EMBL" id="CP004333">
    <property type="protein sequence ID" value="AHH07709.1"/>
    <property type="molecule type" value="Genomic_DNA"/>
</dbReference>
<dbReference type="RefSeq" id="WP_025401549.1">
    <property type="nucleotide sequence ID" value="NZ_CP004333.1"/>
</dbReference>
<dbReference type="HOGENOM" id="CLU_105327_0_0_12"/>
<proteinExistence type="inferred from homology"/>
<dbReference type="AlphaFoldDB" id="W5SKL9"/>
<comment type="similarity">
    <text evidence="2">Belongs to the Multicopy lipoprotein (Mlp) family.</text>
</comment>
<evidence type="ECO:0000256" key="4">
    <source>
        <dbReference type="ARBA" id="ARBA00023136"/>
    </source>
</evidence>
<evidence type="ECO:0000256" key="3">
    <source>
        <dbReference type="ARBA" id="ARBA00022729"/>
    </source>
</evidence>
<comment type="subcellular location">
    <subcellularLocation>
        <location evidence="1">Cell outer membrane</location>
        <topology evidence="1">Lipid-anchor</topology>
    </subcellularLocation>
</comment>
<keyword evidence="5" id="KW-0564">Palmitate</keyword>
<feature type="region of interest" description="Disordered" evidence="9">
    <location>
        <begin position="39"/>
        <end position="74"/>
    </location>
</feature>
<organism evidence="10">
    <name type="scientific">Borrelia crocidurae DOU</name>
    <dbReference type="NCBI Taxonomy" id="1293575"/>
    <lineage>
        <taxon>Bacteria</taxon>
        <taxon>Pseudomonadati</taxon>
        <taxon>Spirochaetota</taxon>
        <taxon>Spirochaetia</taxon>
        <taxon>Spirochaetales</taxon>
        <taxon>Borreliaceae</taxon>
        <taxon>Borrelia</taxon>
    </lineage>
</organism>
<dbReference type="Pfam" id="PF03304">
    <property type="entry name" value="Mlp"/>
    <property type="match status" value="1"/>
</dbReference>
<keyword evidence="4" id="KW-0472">Membrane</keyword>
<evidence type="ECO:0000256" key="8">
    <source>
        <dbReference type="ARBA" id="ARBA00046007"/>
    </source>
</evidence>
<dbReference type="InterPro" id="IPR004983">
    <property type="entry name" value="Mlp"/>
</dbReference>
<reference evidence="10" key="1">
    <citation type="submission" date="2013-02" db="EMBL/GenBank/DDBJ databases">
        <title>Comparative genomics of Borrelia species.</title>
        <authorList>
            <person name="Schwan T.G."/>
            <person name="Raffel S.J."/>
            <person name="Porcella S.F."/>
        </authorList>
    </citation>
    <scope>NUCLEOTIDE SEQUENCE</scope>
    <source>
        <strain evidence="10">DOU</strain>
        <plasmid evidence="10">unnamed</plasmid>
    </source>
</reference>
<evidence type="ECO:0000256" key="5">
    <source>
        <dbReference type="ARBA" id="ARBA00023139"/>
    </source>
</evidence>
<accession>W5SKL9</accession>
<name>W5SKL9_9SPIR</name>
<comment type="function">
    <text evidence="8">An outer membrane protein that may participate in pathogenesis. Some human Lyme disease patients have antibodies against this protein. The Mlp proteins probably undergo intragenic recombination, generating new alleles.</text>
</comment>
<sequence length="250" mass="29845">MNKNNSILIICFTLFLYGCNSDKHLVKLNNEPIKVITDKQKPIPEKPPIIPTDENKEQKNNIRPQDPPKPALTTDEKNRFELLKYVLNMNQKRYIQRYPNHPDIQNVIDAYKNFIDWISDDTQIQEQKELISAFNNIYDFLEEKRNKIGTNNRPPNIMEYITGAYYHYQDAEYQNSHLYKSSLYGKLHDINENSITWFFVLAYQESTSKNSPIYPHYKEGYYREVVKQMKSEFQDKNSYSYKESLAQWKD</sequence>
<dbReference type="GO" id="GO:0009279">
    <property type="term" value="C:cell outer membrane"/>
    <property type="evidence" value="ECO:0007669"/>
    <property type="project" value="UniProtKB-SubCell"/>
</dbReference>
<keyword evidence="6" id="KW-0998">Cell outer membrane</keyword>
<evidence type="ECO:0000313" key="10">
    <source>
        <dbReference type="EMBL" id="AHH07709.1"/>
    </source>
</evidence>
<keyword evidence="3" id="KW-0732">Signal</keyword>
<geneLocation type="plasmid" evidence="10">
    <name>unnamed</name>
</geneLocation>
<protein>
    <recommendedName>
        <fullName evidence="11">Mlp lipoprotein family protein</fullName>
    </recommendedName>
</protein>
<evidence type="ECO:0000256" key="1">
    <source>
        <dbReference type="ARBA" id="ARBA00004459"/>
    </source>
</evidence>
<gene>
    <name evidence="10" type="ORF">BCD_1643</name>
</gene>
<dbReference type="PROSITE" id="PS51257">
    <property type="entry name" value="PROKAR_LIPOPROTEIN"/>
    <property type="match status" value="1"/>
</dbReference>
<keyword evidence="10" id="KW-0614">Plasmid</keyword>
<evidence type="ECO:0000256" key="9">
    <source>
        <dbReference type="SAM" id="MobiDB-lite"/>
    </source>
</evidence>
<evidence type="ECO:0000256" key="7">
    <source>
        <dbReference type="ARBA" id="ARBA00023288"/>
    </source>
</evidence>
<evidence type="ECO:0000256" key="6">
    <source>
        <dbReference type="ARBA" id="ARBA00023237"/>
    </source>
</evidence>
<keyword evidence="7" id="KW-0449">Lipoprotein</keyword>